<organism evidence="1 2">
    <name type="scientific">Mucilaginibacter gossypii</name>
    <dbReference type="NCBI Taxonomy" id="551996"/>
    <lineage>
        <taxon>Bacteria</taxon>
        <taxon>Pseudomonadati</taxon>
        <taxon>Bacteroidota</taxon>
        <taxon>Sphingobacteriia</taxon>
        <taxon>Sphingobacteriales</taxon>
        <taxon>Sphingobacteriaceae</taxon>
        <taxon>Mucilaginibacter</taxon>
    </lineage>
</organism>
<dbReference type="RefSeq" id="WP_091170590.1">
    <property type="nucleotide sequence ID" value="NZ_FNCG01000010.1"/>
</dbReference>
<dbReference type="OrthoDB" id="9812192at2"/>
<evidence type="ECO:0000313" key="2">
    <source>
        <dbReference type="Proteomes" id="UP000199705"/>
    </source>
</evidence>
<protein>
    <submittedName>
        <fullName evidence="1">Quinol monooxygenase YgiN</fullName>
    </submittedName>
</protein>
<dbReference type="Proteomes" id="UP000199705">
    <property type="component" value="Unassembled WGS sequence"/>
</dbReference>
<accession>A0A1G8D0G2</accession>
<dbReference type="STRING" id="551996.SAMN05192573_11089"/>
<evidence type="ECO:0000313" key="1">
    <source>
        <dbReference type="EMBL" id="SDH51256.1"/>
    </source>
</evidence>
<sequence>MSKKAVLVVHTTYTIHPEDKQIFTNAVLSHISATRKTEGNVYYHFSWDMVDPNTCVLAEGWVNQKALDDHLKSEMFQAALKAVIEHVRILERHGTLYTVSGETDIIPETTN</sequence>
<dbReference type="InterPro" id="IPR050744">
    <property type="entry name" value="AI-2_Isomerase_LsrG"/>
</dbReference>
<proteinExistence type="predicted"/>
<keyword evidence="1" id="KW-0560">Oxidoreductase</keyword>
<keyword evidence="1" id="KW-0503">Monooxygenase</keyword>
<dbReference type="GO" id="GO:0004497">
    <property type="term" value="F:monooxygenase activity"/>
    <property type="evidence" value="ECO:0007669"/>
    <property type="project" value="UniProtKB-KW"/>
</dbReference>
<name>A0A1G8D0G2_9SPHI</name>
<keyword evidence="2" id="KW-1185">Reference proteome</keyword>
<dbReference type="AlphaFoldDB" id="A0A1G8D0G2"/>
<dbReference type="PROSITE" id="PS51725">
    <property type="entry name" value="ABM"/>
    <property type="match status" value="1"/>
</dbReference>
<dbReference type="EMBL" id="FNCG01000010">
    <property type="protein sequence ID" value="SDH51256.1"/>
    <property type="molecule type" value="Genomic_DNA"/>
</dbReference>
<dbReference type="Pfam" id="PF03992">
    <property type="entry name" value="ABM"/>
    <property type="match status" value="1"/>
</dbReference>
<dbReference type="PANTHER" id="PTHR33336:SF15">
    <property type="entry name" value="ABM DOMAIN-CONTAINING PROTEIN"/>
    <property type="match status" value="1"/>
</dbReference>
<reference evidence="2" key="1">
    <citation type="submission" date="2016-10" db="EMBL/GenBank/DDBJ databases">
        <authorList>
            <person name="Varghese N."/>
            <person name="Submissions S."/>
        </authorList>
    </citation>
    <scope>NUCLEOTIDE SEQUENCE [LARGE SCALE GENOMIC DNA]</scope>
    <source>
        <strain evidence="2">Gh-67</strain>
    </source>
</reference>
<dbReference type="InterPro" id="IPR011008">
    <property type="entry name" value="Dimeric_a/b-barrel"/>
</dbReference>
<dbReference type="Gene3D" id="3.30.70.100">
    <property type="match status" value="1"/>
</dbReference>
<dbReference type="InterPro" id="IPR007138">
    <property type="entry name" value="ABM_dom"/>
</dbReference>
<dbReference type="PANTHER" id="PTHR33336">
    <property type="entry name" value="QUINOL MONOOXYGENASE YGIN-RELATED"/>
    <property type="match status" value="1"/>
</dbReference>
<dbReference type="SUPFAM" id="SSF54909">
    <property type="entry name" value="Dimeric alpha+beta barrel"/>
    <property type="match status" value="1"/>
</dbReference>
<gene>
    <name evidence="1" type="ORF">SAMN05192573_11089</name>
</gene>